<evidence type="ECO:0000313" key="3">
    <source>
        <dbReference type="Proteomes" id="UP001501594"/>
    </source>
</evidence>
<sequence length="199" mass="21880">MTDEPTAADPTAADPGAADPAAADPAAALHALLAATVAHLESVGARDEALAVVKDPRGIGPFKTQTSMQPTGRAYRLGVILLDTEGRLFRVGKITRATETGWPQNLSASVEQRRADRRAASRGHFVDGDVVNYGHVEIPQDREHLTADSDPVSFDGEHFFIRWGTTRSERRRLDLYLADRSELLETERIWDDPRWPDAD</sequence>
<evidence type="ECO:0000256" key="1">
    <source>
        <dbReference type="SAM" id="MobiDB-lite"/>
    </source>
</evidence>
<proteinExistence type="predicted"/>
<accession>A0ABP8DX59</accession>
<comment type="caution">
    <text evidence="2">The sequence shown here is derived from an EMBL/GenBank/DDBJ whole genome shotgun (WGS) entry which is preliminary data.</text>
</comment>
<dbReference type="RefSeq" id="WP_344793082.1">
    <property type="nucleotide sequence ID" value="NZ_BAABAU010000001.1"/>
</dbReference>
<reference evidence="3" key="1">
    <citation type="journal article" date="2019" name="Int. J. Syst. Evol. Microbiol.">
        <title>The Global Catalogue of Microorganisms (GCM) 10K type strain sequencing project: providing services to taxonomists for standard genome sequencing and annotation.</title>
        <authorList>
            <consortium name="The Broad Institute Genomics Platform"/>
            <consortium name="The Broad Institute Genome Sequencing Center for Infectious Disease"/>
            <person name="Wu L."/>
            <person name="Ma J."/>
        </authorList>
    </citation>
    <scope>NUCLEOTIDE SEQUENCE [LARGE SCALE GENOMIC DNA]</scope>
    <source>
        <strain evidence="3">JCM 17442</strain>
    </source>
</reference>
<organism evidence="2 3">
    <name type="scientific">Frondihabitans peucedani</name>
    <dbReference type="NCBI Taxonomy" id="598626"/>
    <lineage>
        <taxon>Bacteria</taxon>
        <taxon>Bacillati</taxon>
        <taxon>Actinomycetota</taxon>
        <taxon>Actinomycetes</taxon>
        <taxon>Micrococcales</taxon>
        <taxon>Microbacteriaceae</taxon>
        <taxon>Frondihabitans</taxon>
    </lineage>
</organism>
<dbReference type="EMBL" id="BAABAU010000001">
    <property type="protein sequence ID" value="GAA4264484.1"/>
    <property type="molecule type" value="Genomic_DNA"/>
</dbReference>
<gene>
    <name evidence="2" type="ORF">GCM10022256_00960</name>
</gene>
<evidence type="ECO:0008006" key="4">
    <source>
        <dbReference type="Google" id="ProtNLM"/>
    </source>
</evidence>
<name>A0ABP8DX59_9MICO</name>
<dbReference type="Proteomes" id="UP001501594">
    <property type="component" value="Unassembled WGS sequence"/>
</dbReference>
<feature type="region of interest" description="Disordered" evidence="1">
    <location>
        <begin position="1"/>
        <end position="21"/>
    </location>
</feature>
<evidence type="ECO:0000313" key="2">
    <source>
        <dbReference type="EMBL" id="GAA4264484.1"/>
    </source>
</evidence>
<protein>
    <recommendedName>
        <fullName evidence="4">Pyridoxamine 5'-phosphate oxidase</fullName>
    </recommendedName>
</protein>
<keyword evidence="3" id="KW-1185">Reference proteome</keyword>